<reference evidence="12 13" key="1">
    <citation type="submission" date="2020-04" db="EMBL/GenBank/DDBJ databases">
        <authorList>
            <person name="Alioto T."/>
            <person name="Alioto T."/>
            <person name="Gomez Garrido J."/>
        </authorList>
    </citation>
    <scope>NUCLEOTIDE SEQUENCE [LARGE SCALE GENOMIC DNA]</scope>
</reference>
<dbReference type="PROSITE" id="PS50102">
    <property type="entry name" value="RRM"/>
    <property type="match status" value="2"/>
</dbReference>
<feature type="compositionally biased region" description="Gly residues" evidence="7">
    <location>
        <begin position="1522"/>
        <end position="1541"/>
    </location>
</feature>
<evidence type="ECO:0000259" key="9">
    <source>
        <dbReference type="PROSITE" id="PS50102"/>
    </source>
</evidence>
<keyword evidence="8" id="KW-0812">Transmembrane</keyword>
<dbReference type="SUPFAM" id="SSF100939">
    <property type="entry name" value="SPOC domain-like"/>
    <property type="match status" value="1"/>
</dbReference>
<dbReference type="CDD" id="cd12308">
    <property type="entry name" value="RRM1_Spen"/>
    <property type="match status" value="1"/>
</dbReference>
<feature type="region of interest" description="Disordered" evidence="7">
    <location>
        <begin position="1522"/>
        <end position="1608"/>
    </location>
</feature>
<feature type="domain" description="Tudor" evidence="10">
    <location>
        <begin position="528"/>
        <end position="587"/>
    </location>
</feature>
<dbReference type="PANTHER" id="PTHR23189">
    <property type="entry name" value="RNA RECOGNITION MOTIF-CONTAINING"/>
    <property type="match status" value="1"/>
</dbReference>
<dbReference type="GO" id="GO:0005634">
    <property type="term" value="C:nucleus"/>
    <property type="evidence" value="ECO:0007669"/>
    <property type="project" value="UniProtKB-SubCell"/>
</dbReference>
<evidence type="ECO:0000259" key="11">
    <source>
        <dbReference type="PROSITE" id="PS50917"/>
    </source>
</evidence>
<dbReference type="Gene3D" id="2.40.290.10">
    <property type="match status" value="1"/>
</dbReference>
<dbReference type="FunFam" id="3.30.70.330:FF:000454">
    <property type="entry name" value="RNA-binding protein 15B"/>
    <property type="match status" value="1"/>
</dbReference>
<feature type="compositionally biased region" description="Gly residues" evidence="7">
    <location>
        <begin position="1199"/>
        <end position="1217"/>
    </location>
</feature>
<name>A0A8S1C2N9_9INSE</name>
<keyword evidence="8" id="KW-1133">Transmembrane helix</keyword>
<proteinExistence type="inferred from homology"/>
<feature type="region of interest" description="Disordered" evidence="7">
    <location>
        <begin position="1037"/>
        <end position="1109"/>
    </location>
</feature>
<dbReference type="InterPro" id="IPR035979">
    <property type="entry name" value="RBD_domain_sf"/>
</dbReference>
<feature type="domain" description="SPOC" evidence="11">
    <location>
        <begin position="1613"/>
        <end position="1780"/>
    </location>
</feature>
<evidence type="ECO:0000256" key="2">
    <source>
        <dbReference type="ARBA" id="ARBA00005387"/>
    </source>
</evidence>
<dbReference type="InterPro" id="IPR000504">
    <property type="entry name" value="RRM_dom"/>
</dbReference>
<keyword evidence="4 6" id="KW-0694">RNA-binding</keyword>
<dbReference type="PROSITE" id="PS50304">
    <property type="entry name" value="TUDOR"/>
    <property type="match status" value="1"/>
</dbReference>
<evidence type="ECO:0000256" key="1">
    <source>
        <dbReference type="ARBA" id="ARBA00004123"/>
    </source>
</evidence>
<sequence>MAEKNKCSPLAALQKNERLKNYDETHRVYIAKVPPDVNEQGLINISEKLIGTVPLHSYKHQDEQASNDCETWAVMEYRSKREAEEFTLRTKQYLGIDAETGVKKNNLTRLLKDEDVPLESLALEDIISFNRQHKSEQKIEQEGKFPLQFCKYNASGVMVTTRGAEKYIPGPFVNGITGFNQSVGGLHRNSPLDGFQEYLRGYYDDFNDILFGLFRNTNSATTISNKSQFSLEEMHITSQSMVIKPKFPLVTDHNYRATNKFGELGVCWACRRVTAVCCSYCGKYFCSSSCFSKYSSHSSDCCNERQAAMESLWARNGVNLFNATSHLEARKDAAGDPHCPSWICQSPAVSGEWLSRITEDKTLKCTIEEIIFEFGEPIAFLLVPNIPQDSLSNTNFSSNDKDLKFVGSVFTSNIPEFQVWFKIIKVGSDIRLESMEFDDGTQSTIATLTFELRAVCKLKLEKWCPFDYTVLPSVFPSPPTVKNAEVTIAAICCSNMLYVKGTENTLQSAKFELDLNFAGSCAVPCDEIPPVGVCVLARSMNDNRFYRARITKKFSSNEVLVHLIDKGVKEVATVDKIFPLGEKFSRTPALCWLIKLRSIEEQPLTPKAIMFLQDMVNKRTKLALTKTPSGNVILEDAKTGFQVNDHLKSYLERSWNTPSPLDYSANDFFEGDTIPDFESVPHGKMIRLTVLSVNEPYVTCCNTESPLFNAITHSLVELSQTYVESVSKHCYVPKHTKDRICLAQREDNLWYRAYIISRREKSADLLFFDYSIHKLSVPYTKIRQLPAEFGLFPTLGMPLRLAGIFDDDQLQDFSLACRAKQLLQPGAIVKGVVLSGQDDTVLIVPQILWTLTDEGHMPSASLESVRKLLNTAPFKLCKEIAKSLDELVNVAEACDNFSDINHNASPVNIKMTGHLMRMVLFELVQEEVMTVAGTELQIARKAASHQLLRCFRMDYYWCLEEWCAENEQMFDKALDNTDLITTQNAPETGISNFKSILLKSNSMSFPIILDQPKPISLLDNIFVFSWTHLDKISTDMLGNERSSTSYKSSRSMKRSSDRDTPPLSNKRPRSIGRYDDSSDERVSPDRDRRRGRTPHESPPRSRYPDRDEYRSRTYSNYKVLCVSNLHNKASDEVIKDTLYREYKKYGDISVRISHDPDERVGYVCFRSYEDARDAKHAKPRIIIFDKAAIVEPVYDRSGGGGGGAGGGSGSAGGGGGSDYRRPRSLTPDYDRYYRQRSPGFVMDRSRANYDLGPPPMRSDFRRDPASHDYMSHPRHAPQPGPAHHYGGNHRGGPGMYSKGYDKHENKKDKFPNYLHHQLPEDDPLATRTLFAGNLEVSISDEELRRIFGRYGIVEDIDIKRPPPGTGNAYAFVRFQNLDMAHRSKVELSGQYIGKFQCKIGYGKVTPTTRIWVGGLGPWTSLPQLEREFDRFGAIKKIDYVKGDSCAYIQYDSMDAAQAAVKEMRGFPLGGPDRRLRIDFADVQGAAPAFPFNKSREFNYEAGYEGAWDEGNGFNYSGGSSRGYRGGTGSGGTGGDRSGGRGYRGRGSYRGYGQPGFEEEWAKGGPPEEGRRSHTPEPGEERSPRPTSRNRRSSRSLSPDARNGSGPLGSARTLAELARKGEVNWSGGLVLKNSLFPAKFHLTDGETDIVDILIKEQSGRNQLRITQRLRLDPPKLEDVSKRMATAGAHAVFLGLPASTSSITPEDANVQSRPMRNLVAYLKQKEAAGVISLTNKDNETTGVLYVFPPCKFSAELLKRTAPALSEEGLKEDHLVIVVLSRQSTAASAPTRNEAFSKISTEVIKLEPQKRERHGAGDLTIEVSIMRKYYRLILFIFLFISTIALLFYWHEYNRLRYVLEVLNFFGQPPEVSVTSDCLLNTSLFSTENVTIPDSITPVWHRLGNDLFVFSAFWEVVGKKEHVKVIGVARYAASLKLGCRLWYEGHEYSSEGRISHSVINMKVSHALDDPDKVNPYFILCSPEVTLDAPPYAVELYSEDQQPRRSPIILPVLFLDPSPEPSNNTTVVCVVPSSRRITPAEVAEFVSFHQILGVGQYIIYDDGLLTPTALDILKDKSLGYKASLLPWNFPFAAPEAASTALKWDCLLRSLSVRPVGVIQLQWNQLAVPRYHHTLSAMVRDFDARISTAQFVLTALHFCFEYPEEKSAVPFKALRRFYHADLKQAKEEPQLVLQRPSLVVQGLKTQQRISPGIIAIHTYMHCNEADNQATPPRKYDNSISKFKNELQDSRLLKLWSRHQG</sequence>
<evidence type="ECO:0000313" key="13">
    <source>
        <dbReference type="Proteomes" id="UP000494165"/>
    </source>
</evidence>
<feature type="domain" description="RRM" evidence="9">
    <location>
        <begin position="1327"/>
        <end position="1404"/>
    </location>
</feature>
<feature type="compositionally biased region" description="Basic and acidic residues" evidence="7">
    <location>
        <begin position="1258"/>
        <end position="1271"/>
    </location>
</feature>
<protein>
    <submittedName>
        <fullName evidence="12">Uncharacterized protein</fullName>
    </submittedName>
</protein>
<feature type="compositionally biased region" description="Basic and acidic residues" evidence="7">
    <location>
        <begin position="1559"/>
        <end position="1583"/>
    </location>
</feature>
<dbReference type="GO" id="GO:0003723">
    <property type="term" value="F:RNA binding"/>
    <property type="evidence" value="ECO:0007669"/>
    <property type="project" value="UniProtKB-UniRule"/>
</dbReference>
<dbReference type="CDD" id="cd20379">
    <property type="entry name" value="Tudor_dTUD-like"/>
    <property type="match status" value="1"/>
</dbReference>
<dbReference type="InterPro" id="IPR010912">
    <property type="entry name" value="SPOC_met"/>
</dbReference>
<evidence type="ECO:0000256" key="5">
    <source>
        <dbReference type="ARBA" id="ARBA00023242"/>
    </source>
</evidence>
<dbReference type="Pfam" id="PF07744">
    <property type="entry name" value="SPOC"/>
    <property type="match status" value="1"/>
</dbReference>
<dbReference type="CDD" id="cd12310">
    <property type="entry name" value="RRM3_Spen"/>
    <property type="match status" value="1"/>
</dbReference>
<dbReference type="Gene3D" id="3.30.70.330">
    <property type="match status" value="3"/>
</dbReference>
<feature type="compositionally biased region" description="Basic and acidic residues" evidence="7">
    <location>
        <begin position="1072"/>
        <end position="1109"/>
    </location>
</feature>
<comment type="caution">
    <text evidence="12">The sequence shown here is derived from an EMBL/GenBank/DDBJ whole genome shotgun (WGS) entry which is preliminary data.</text>
</comment>
<dbReference type="CDD" id="cd12309">
    <property type="entry name" value="RRM2_Spen"/>
    <property type="match status" value="1"/>
</dbReference>
<dbReference type="InterPro" id="IPR002999">
    <property type="entry name" value="Tudor"/>
</dbReference>
<dbReference type="EMBL" id="CADEPI010000024">
    <property type="protein sequence ID" value="CAB3366190.1"/>
    <property type="molecule type" value="Genomic_DNA"/>
</dbReference>
<dbReference type="InterPro" id="IPR012677">
    <property type="entry name" value="Nucleotide-bd_a/b_plait_sf"/>
</dbReference>
<evidence type="ECO:0000256" key="6">
    <source>
        <dbReference type="PROSITE-ProRule" id="PRU00176"/>
    </source>
</evidence>
<dbReference type="SMART" id="SM00333">
    <property type="entry name" value="TUDOR"/>
    <property type="match status" value="2"/>
</dbReference>
<dbReference type="SMART" id="SM00360">
    <property type="entry name" value="RRM"/>
    <property type="match status" value="3"/>
</dbReference>
<dbReference type="PROSITE" id="PS50917">
    <property type="entry name" value="SPOC"/>
    <property type="match status" value="1"/>
</dbReference>
<feature type="region of interest" description="Disordered" evidence="7">
    <location>
        <begin position="1199"/>
        <end position="1231"/>
    </location>
</feature>
<evidence type="ECO:0000256" key="8">
    <source>
        <dbReference type="SAM" id="Phobius"/>
    </source>
</evidence>
<dbReference type="FunFam" id="3.30.70.330:FF:000565">
    <property type="entry name" value="RNA-binding protein 15B"/>
    <property type="match status" value="1"/>
</dbReference>
<keyword evidence="5" id="KW-0539">Nucleus</keyword>
<gene>
    <name evidence="12" type="ORF">CLODIP_2_CD01480</name>
</gene>
<dbReference type="FunFam" id="2.40.290.10:FF:000007">
    <property type="entry name" value="RNA-binding protein 15B"/>
    <property type="match status" value="1"/>
</dbReference>
<dbReference type="SUPFAM" id="SSF54928">
    <property type="entry name" value="RNA-binding domain, RBD"/>
    <property type="match status" value="2"/>
</dbReference>
<dbReference type="InterPro" id="IPR012921">
    <property type="entry name" value="SPOC_C"/>
</dbReference>
<accession>A0A8S1C2N9</accession>
<dbReference type="Pfam" id="PF00076">
    <property type="entry name" value="RRM_1"/>
    <property type="match status" value="3"/>
</dbReference>
<dbReference type="CDD" id="cd21544">
    <property type="entry name" value="SPOC_RBM15-like"/>
    <property type="match status" value="1"/>
</dbReference>
<organism evidence="12 13">
    <name type="scientific">Cloeon dipterum</name>
    <dbReference type="NCBI Taxonomy" id="197152"/>
    <lineage>
        <taxon>Eukaryota</taxon>
        <taxon>Metazoa</taxon>
        <taxon>Ecdysozoa</taxon>
        <taxon>Arthropoda</taxon>
        <taxon>Hexapoda</taxon>
        <taxon>Insecta</taxon>
        <taxon>Pterygota</taxon>
        <taxon>Palaeoptera</taxon>
        <taxon>Ephemeroptera</taxon>
        <taxon>Pisciforma</taxon>
        <taxon>Baetidae</taxon>
        <taxon>Cloeon</taxon>
    </lineage>
</organism>
<evidence type="ECO:0000256" key="3">
    <source>
        <dbReference type="ARBA" id="ARBA00022553"/>
    </source>
</evidence>
<evidence type="ECO:0000259" key="10">
    <source>
        <dbReference type="PROSITE" id="PS50304"/>
    </source>
</evidence>
<dbReference type="FunFam" id="3.30.70.330:FF:000112">
    <property type="entry name" value="RNA-binding motif protein 15"/>
    <property type="match status" value="1"/>
</dbReference>
<evidence type="ECO:0000256" key="4">
    <source>
        <dbReference type="ARBA" id="ARBA00022884"/>
    </source>
</evidence>
<keyword evidence="8" id="KW-0472">Membrane</keyword>
<dbReference type="InterPro" id="IPR016194">
    <property type="entry name" value="SPOC-like_C_dom_sf"/>
</dbReference>
<dbReference type="SUPFAM" id="SSF63748">
    <property type="entry name" value="Tudor/PWWP/MBT"/>
    <property type="match status" value="2"/>
</dbReference>
<dbReference type="OrthoDB" id="10050565at2759"/>
<feature type="region of interest" description="Disordered" evidence="7">
    <location>
        <begin position="1244"/>
        <end position="1287"/>
    </location>
</feature>
<comment type="subcellular location">
    <subcellularLocation>
        <location evidence="1">Nucleus</location>
    </subcellularLocation>
</comment>
<keyword evidence="13" id="KW-1185">Reference proteome</keyword>
<dbReference type="Proteomes" id="UP000494165">
    <property type="component" value="Unassembled WGS sequence"/>
</dbReference>
<dbReference type="Pfam" id="PF00567">
    <property type="entry name" value="TUDOR"/>
    <property type="match status" value="2"/>
</dbReference>
<feature type="transmembrane region" description="Helical" evidence="8">
    <location>
        <begin position="1826"/>
        <end position="1846"/>
    </location>
</feature>
<evidence type="ECO:0000256" key="7">
    <source>
        <dbReference type="SAM" id="MobiDB-lite"/>
    </source>
</evidence>
<dbReference type="Gene3D" id="2.30.30.140">
    <property type="match status" value="2"/>
</dbReference>
<comment type="similarity">
    <text evidence="2">Belongs to the RRM Spen family.</text>
</comment>
<evidence type="ECO:0000313" key="12">
    <source>
        <dbReference type="EMBL" id="CAB3366190.1"/>
    </source>
</evidence>
<keyword evidence="3" id="KW-0597">Phosphoprotein</keyword>
<feature type="domain" description="RRM" evidence="9">
    <location>
        <begin position="1408"/>
        <end position="1482"/>
    </location>
</feature>